<evidence type="ECO:0000256" key="9">
    <source>
        <dbReference type="ARBA" id="ARBA00023136"/>
    </source>
</evidence>
<dbReference type="InterPro" id="IPR045103">
    <property type="entry name" value="RNF5/RNF185-like"/>
</dbReference>
<dbReference type="InterPro" id="IPR018957">
    <property type="entry name" value="Znf_C3HC4_RING-type"/>
</dbReference>
<organism evidence="14 15">
    <name type="scientific">Gossypium gossypioides</name>
    <name type="common">Mexican cotton</name>
    <name type="synonym">Selera gossypioides</name>
    <dbReference type="NCBI Taxonomy" id="34282"/>
    <lineage>
        <taxon>Eukaryota</taxon>
        <taxon>Viridiplantae</taxon>
        <taxon>Streptophyta</taxon>
        <taxon>Embryophyta</taxon>
        <taxon>Tracheophyta</taxon>
        <taxon>Spermatophyta</taxon>
        <taxon>Magnoliopsida</taxon>
        <taxon>eudicotyledons</taxon>
        <taxon>Gunneridae</taxon>
        <taxon>Pentapetalae</taxon>
        <taxon>rosids</taxon>
        <taxon>malvids</taxon>
        <taxon>Malvales</taxon>
        <taxon>Malvaceae</taxon>
        <taxon>Malvoideae</taxon>
        <taxon>Gossypium</taxon>
    </lineage>
</organism>
<keyword evidence="5 11" id="KW-0479">Metal-binding</keyword>
<evidence type="ECO:0000256" key="11">
    <source>
        <dbReference type="RuleBase" id="RU369090"/>
    </source>
</evidence>
<dbReference type="GO" id="GO:0005789">
    <property type="term" value="C:endoplasmic reticulum membrane"/>
    <property type="evidence" value="ECO:0007669"/>
    <property type="project" value="UniProtKB-SubCell"/>
</dbReference>
<keyword evidence="11" id="KW-0812">Transmembrane</keyword>
<evidence type="ECO:0000313" key="14">
    <source>
        <dbReference type="EMBL" id="MBA0738874.1"/>
    </source>
</evidence>
<protein>
    <recommendedName>
        <fullName evidence="11">E3 ubiquitin-protein ligase RMA</fullName>
        <ecNumber evidence="11">2.3.2.27</ecNumber>
    </recommendedName>
    <alternativeName>
        <fullName evidence="11">Protein RING membrane-anchor</fullName>
    </alternativeName>
    <alternativeName>
        <fullName evidence="11">RING-type E3 ubiquitin transferase RMA</fullName>
    </alternativeName>
</protein>
<evidence type="ECO:0000256" key="10">
    <source>
        <dbReference type="PROSITE-ProRule" id="PRU00175"/>
    </source>
</evidence>
<evidence type="ECO:0000256" key="5">
    <source>
        <dbReference type="ARBA" id="ARBA00022723"/>
    </source>
</evidence>
<keyword evidence="15" id="KW-1185">Reference proteome</keyword>
<comment type="subcellular location">
    <subcellularLocation>
        <location evidence="2">Endomembrane system</location>
    </subcellularLocation>
    <subcellularLocation>
        <location evidence="11">Endoplasmic reticulum membrane</location>
        <topology evidence="11">Single-pass type IV membrane protein</topology>
    </subcellularLocation>
</comment>
<dbReference type="PANTHER" id="PTHR12313">
    <property type="entry name" value="E3 UBIQUITIN-PROTEIN LIGASE RNF5-RELATED"/>
    <property type="match status" value="1"/>
</dbReference>
<comment type="function">
    <text evidence="11">E3 ubiquitin-protein ligase.</text>
</comment>
<feature type="region of interest" description="Disordered" evidence="12">
    <location>
        <begin position="45"/>
        <end position="69"/>
    </location>
</feature>
<dbReference type="InterPro" id="IPR013083">
    <property type="entry name" value="Znf_RING/FYVE/PHD"/>
</dbReference>
<name>A0A7J9BRS7_GOSGO</name>
<dbReference type="GO" id="GO:0061630">
    <property type="term" value="F:ubiquitin protein ligase activity"/>
    <property type="evidence" value="ECO:0007669"/>
    <property type="project" value="UniProtKB-UniRule"/>
</dbReference>
<evidence type="ECO:0000256" key="2">
    <source>
        <dbReference type="ARBA" id="ARBA00004308"/>
    </source>
</evidence>
<evidence type="ECO:0000256" key="6">
    <source>
        <dbReference type="ARBA" id="ARBA00022771"/>
    </source>
</evidence>
<dbReference type="UniPathway" id="UPA00143"/>
<dbReference type="Proteomes" id="UP000593579">
    <property type="component" value="Unassembled WGS sequence"/>
</dbReference>
<dbReference type="AlphaFoldDB" id="A0A7J9BRS7"/>
<dbReference type="SUPFAM" id="SSF57850">
    <property type="entry name" value="RING/U-box"/>
    <property type="match status" value="1"/>
</dbReference>
<dbReference type="GO" id="GO:0016567">
    <property type="term" value="P:protein ubiquitination"/>
    <property type="evidence" value="ECO:0007669"/>
    <property type="project" value="UniProtKB-UniPathway"/>
</dbReference>
<dbReference type="InterPro" id="IPR017907">
    <property type="entry name" value="Znf_RING_CS"/>
</dbReference>
<dbReference type="EMBL" id="JABEZY010000005">
    <property type="protein sequence ID" value="MBA0738874.1"/>
    <property type="molecule type" value="Genomic_DNA"/>
</dbReference>
<keyword evidence="4 11" id="KW-0808">Transferase</keyword>
<evidence type="ECO:0000256" key="4">
    <source>
        <dbReference type="ARBA" id="ARBA00022679"/>
    </source>
</evidence>
<sequence>MQDHSFFRHQNREISQPELIFYKFSILSALSYDMMDVEQYFEDTEAYDPSSTEGKRSLDKWENSPGPFTGSDDDPSAGFDCNICLDSVQDPVVTLCGHLYCWPCIYKWLHCQTISTDNLDQKQQQCPVCKAELSDTTLIPLYGRGQTTKASTDHTPEFGLVIPQRPLAPTYGVGSIRSPNSSDNLRFQQPVHHHGYSYQPQIYYAQQGSYADSSMLSPGGTMINVLDPVTRMFSEMVYTRVFGNSITDLHTYPNSYNLGGTTSRRIRRQLMQADKSLSRISFFLCCCIFFCLLLF</sequence>
<dbReference type="Pfam" id="PF00097">
    <property type="entry name" value="zf-C3HC4"/>
    <property type="match status" value="1"/>
</dbReference>
<evidence type="ECO:0000256" key="12">
    <source>
        <dbReference type="SAM" id="MobiDB-lite"/>
    </source>
</evidence>
<keyword evidence="11" id="KW-0256">Endoplasmic reticulum</keyword>
<keyword evidence="11" id="KW-1133">Transmembrane helix</keyword>
<comment type="caution">
    <text evidence="14">The sequence shown here is derived from an EMBL/GenBank/DDBJ whole genome shotgun (WGS) entry which is preliminary data.</text>
</comment>
<dbReference type="GO" id="GO:0008270">
    <property type="term" value="F:zinc ion binding"/>
    <property type="evidence" value="ECO:0007669"/>
    <property type="project" value="UniProtKB-KW"/>
</dbReference>
<evidence type="ECO:0000259" key="13">
    <source>
        <dbReference type="PROSITE" id="PS50089"/>
    </source>
</evidence>
<evidence type="ECO:0000313" key="15">
    <source>
        <dbReference type="Proteomes" id="UP000593579"/>
    </source>
</evidence>
<keyword evidence="6 10" id="KW-0863">Zinc-finger</keyword>
<dbReference type="EC" id="2.3.2.27" evidence="11"/>
<dbReference type="InterPro" id="IPR001841">
    <property type="entry name" value="Znf_RING"/>
</dbReference>
<evidence type="ECO:0000256" key="8">
    <source>
        <dbReference type="ARBA" id="ARBA00022833"/>
    </source>
</evidence>
<comment type="domain">
    <text evidence="11">The RING-type zinc finger domain is responsible for E3 ligase activity.</text>
</comment>
<feature type="compositionally biased region" description="Basic and acidic residues" evidence="12">
    <location>
        <begin position="53"/>
        <end position="62"/>
    </location>
</feature>
<evidence type="ECO:0000256" key="3">
    <source>
        <dbReference type="ARBA" id="ARBA00004906"/>
    </source>
</evidence>
<gene>
    <name evidence="14" type="ORF">Gogos_012189</name>
</gene>
<accession>A0A7J9BRS7</accession>
<evidence type="ECO:0000256" key="1">
    <source>
        <dbReference type="ARBA" id="ARBA00000900"/>
    </source>
</evidence>
<dbReference type="PROSITE" id="PS00518">
    <property type="entry name" value="ZF_RING_1"/>
    <property type="match status" value="1"/>
</dbReference>
<dbReference type="SMART" id="SM00184">
    <property type="entry name" value="RING"/>
    <property type="match status" value="1"/>
</dbReference>
<reference evidence="14 15" key="1">
    <citation type="journal article" date="2019" name="Genome Biol. Evol.">
        <title>Insights into the evolution of the New World diploid cottons (Gossypium, subgenus Houzingenia) based on genome sequencing.</title>
        <authorList>
            <person name="Grover C.E."/>
            <person name="Arick M.A. 2nd"/>
            <person name="Thrash A."/>
            <person name="Conover J.L."/>
            <person name="Sanders W.S."/>
            <person name="Peterson D.G."/>
            <person name="Frelichowski J.E."/>
            <person name="Scheffler J.A."/>
            <person name="Scheffler B.E."/>
            <person name="Wendel J.F."/>
        </authorList>
    </citation>
    <scope>NUCLEOTIDE SEQUENCE [LARGE SCALE GENOMIC DNA]</scope>
    <source>
        <strain evidence="14">5</strain>
        <tissue evidence="14">Leaf</tissue>
    </source>
</reference>
<comment type="catalytic activity">
    <reaction evidence="1 11">
        <text>S-ubiquitinyl-[E2 ubiquitin-conjugating enzyme]-L-cysteine + [acceptor protein]-L-lysine = [E2 ubiquitin-conjugating enzyme]-L-cysteine + N(6)-ubiquitinyl-[acceptor protein]-L-lysine.</text>
        <dbReference type="EC" id="2.3.2.27"/>
    </reaction>
</comment>
<dbReference type="PROSITE" id="PS50089">
    <property type="entry name" value="ZF_RING_2"/>
    <property type="match status" value="1"/>
</dbReference>
<keyword evidence="9 11" id="KW-0472">Membrane</keyword>
<feature type="transmembrane region" description="Helical" evidence="11">
    <location>
        <begin position="276"/>
        <end position="294"/>
    </location>
</feature>
<feature type="domain" description="RING-type" evidence="13">
    <location>
        <begin position="81"/>
        <end position="130"/>
    </location>
</feature>
<dbReference type="CDD" id="cd16745">
    <property type="entry name" value="RING-HC_AtRMA-like"/>
    <property type="match status" value="1"/>
</dbReference>
<proteinExistence type="predicted"/>
<dbReference type="Gene3D" id="3.30.40.10">
    <property type="entry name" value="Zinc/RING finger domain, C3HC4 (zinc finger)"/>
    <property type="match status" value="1"/>
</dbReference>
<dbReference type="OrthoDB" id="6270329at2759"/>
<comment type="pathway">
    <text evidence="3 11">Protein modification; protein ubiquitination.</text>
</comment>
<evidence type="ECO:0000256" key="7">
    <source>
        <dbReference type="ARBA" id="ARBA00022786"/>
    </source>
</evidence>
<dbReference type="GO" id="GO:0006511">
    <property type="term" value="P:ubiquitin-dependent protein catabolic process"/>
    <property type="evidence" value="ECO:0007669"/>
    <property type="project" value="UniProtKB-UniRule"/>
</dbReference>
<keyword evidence="8 11" id="KW-0862">Zinc</keyword>
<keyword evidence="7 11" id="KW-0833">Ubl conjugation pathway</keyword>